<dbReference type="Gene3D" id="3.10.450.50">
    <property type="match status" value="1"/>
</dbReference>
<dbReference type="RefSeq" id="WP_213364144.1">
    <property type="nucleotide sequence ID" value="NZ_BSFM01000011.1"/>
</dbReference>
<protein>
    <recommendedName>
        <fullName evidence="1">SnoaL-like domain-containing protein</fullName>
    </recommendedName>
</protein>
<dbReference type="EMBL" id="BSFM01000011">
    <property type="protein sequence ID" value="GLK83947.1"/>
    <property type="molecule type" value="Genomic_DNA"/>
</dbReference>
<dbReference type="AlphaFoldDB" id="A0A9W6JVC1"/>
<proteinExistence type="predicted"/>
<evidence type="ECO:0000259" key="1">
    <source>
        <dbReference type="Pfam" id="PF12680"/>
    </source>
</evidence>
<comment type="caution">
    <text evidence="2">The sequence shown here is derived from an EMBL/GenBank/DDBJ whole genome shotgun (WGS) entry which is preliminary data.</text>
</comment>
<dbReference type="Proteomes" id="UP001143330">
    <property type="component" value="Unassembled WGS sequence"/>
</dbReference>
<organism evidence="2 3">
    <name type="scientific">Ancylobacter defluvii</name>
    <dbReference type="NCBI Taxonomy" id="1282440"/>
    <lineage>
        <taxon>Bacteria</taxon>
        <taxon>Pseudomonadati</taxon>
        <taxon>Pseudomonadota</taxon>
        <taxon>Alphaproteobacteria</taxon>
        <taxon>Hyphomicrobiales</taxon>
        <taxon>Xanthobacteraceae</taxon>
        <taxon>Ancylobacter</taxon>
    </lineage>
</organism>
<evidence type="ECO:0000313" key="2">
    <source>
        <dbReference type="EMBL" id="GLK83947.1"/>
    </source>
</evidence>
<evidence type="ECO:0000313" key="3">
    <source>
        <dbReference type="Proteomes" id="UP001143330"/>
    </source>
</evidence>
<gene>
    <name evidence="2" type="ORF">GCM10017653_20170</name>
</gene>
<sequence>MAQHPADPSLRSPADPVEAFYAAYNRHDAGAAAALYAEDGWHEEAHNRSRREGREALKLGLDRFFGFIPEAHWQVRERIDAGSTVAVVYTLTGRLGVDIKGRPTRGLSIELKGAHVFEIADGLLLGTRDYWDPAAFQRQIDKVPA</sequence>
<dbReference type="Pfam" id="PF12680">
    <property type="entry name" value="SnoaL_2"/>
    <property type="match status" value="1"/>
</dbReference>
<accession>A0A9W6JVC1</accession>
<reference evidence="2" key="1">
    <citation type="journal article" date="2014" name="Int. J. Syst. Evol. Microbiol.">
        <title>Complete genome sequence of Corynebacterium casei LMG S-19264T (=DSM 44701T), isolated from a smear-ripened cheese.</title>
        <authorList>
            <consortium name="US DOE Joint Genome Institute (JGI-PGF)"/>
            <person name="Walter F."/>
            <person name="Albersmeier A."/>
            <person name="Kalinowski J."/>
            <person name="Ruckert C."/>
        </authorList>
    </citation>
    <scope>NUCLEOTIDE SEQUENCE</scope>
    <source>
        <strain evidence="2">VKM B-2789</strain>
    </source>
</reference>
<dbReference type="InterPro" id="IPR037401">
    <property type="entry name" value="SnoaL-like"/>
</dbReference>
<dbReference type="InterPro" id="IPR032710">
    <property type="entry name" value="NTF2-like_dom_sf"/>
</dbReference>
<dbReference type="SUPFAM" id="SSF54427">
    <property type="entry name" value="NTF2-like"/>
    <property type="match status" value="1"/>
</dbReference>
<name>A0A9W6JVC1_9HYPH</name>
<keyword evidence="3" id="KW-1185">Reference proteome</keyword>
<reference evidence="2" key="2">
    <citation type="submission" date="2023-01" db="EMBL/GenBank/DDBJ databases">
        <authorList>
            <person name="Sun Q."/>
            <person name="Evtushenko L."/>
        </authorList>
    </citation>
    <scope>NUCLEOTIDE SEQUENCE</scope>
    <source>
        <strain evidence="2">VKM B-2789</strain>
    </source>
</reference>
<feature type="domain" description="SnoaL-like" evidence="1">
    <location>
        <begin position="17"/>
        <end position="123"/>
    </location>
</feature>